<dbReference type="Pfam" id="PF02348">
    <property type="entry name" value="CTP_transf_3"/>
    <property type="match status" value="1"/>
</dbReference>
<dbReference type="AlphaFoldDB" id="A0A926RZD8"/>
<dbReference type="CDD" id="cd02513">
    <property type="entry name" value="CMP-NeuAc_Synthase"/>
    <property type="match status" value="1"/>
</dbReference>
<dbReference type="PANTHER" id="PTHR21485:SF6">
    <property type="entry name" value="N-ACYLNEURAMINATE CYTIDYLYLTRANSFERASE-RELATED"/>
    <property type="match status" value="1"/>
</dbReference>
<evidence type="ECO:0000313" key="2">
    <source>
        <dbReference type="Proteomes" id="UP000626844"/>
    </source>
</evidence>
<reference evidence="1" key="1">
    <citation type="submission" date="2020-09" db="EMBL/GenBank/DDBJ databases">
        <title>A novel bacterium of genus Bacillus, isolated from South China Sea.</title>
        <authorList>
            <person name="Huang H."/>
            <person name="Mo K."/>
            <person name="Hu Y."/>
        </authorList>
    </citation>
    <scope>NUCLEOTIDE SEQUENCE</scope>
    <source>
        <strain evidence="1">IB182487</strain>
    </source>
</reference>
<comment type="caution">
    <text evidence="1">The sequence shown here is derived from an EMBL/GenBank/DDBJ whole genome shotgun (WGS) entry which is preliminary data.</text>
</comment>
<dbReference type="Proteomes" id="UP000626844">
    <property type="component" value="Unassembled WGS sequence"/>
</dbReference>
<keyword evidence="1" id="KW-0548">Nucleotidyltransferase</keyword>
<keyword evidence="1" id="KW-0808">Transferase</keyword>
<accession>A0A926RZD8</accession>
<dbReference type="PANTHER" id="PTHR21485">
    <property type="entry name" value="HAD SUPERFAMILY MEMBERS CMAS AND KDSC"/>
    <property type="match status" value="1"/>
</dbReference>
<dbReference type="InterPro" id="IPR029044">
    <property type="entry name" value="Nucleotide-diphossugar_trans"/>
</dbReference>
<dbReference type="Gene3D" id="3.90.550.10">
    <property type="entry name" value="Spore Coat Polysaccharide Biosynthesis Protein SpsA, Chain A"/>
    <property type="match status" value="1"/>
</dbReference>
<dbReference type="InterPro" id="IPR050793">
    <property type="entry name" value="CMP-NeuNAc_synthase"/>
</dbReference>
<protein>
    <submittedName>
        <fullName evidence="1">Acylneuraminate cytidylyltransferase family protein</fullName>
    </submittedName>
</protein>
<keyword evidence="2" id="KW-1185">Reference proteome</keyword>
<dbReference type="EMBL" id="JACXAI010000041">
    <property type="protein sequence ID" value="MBD1383011.1"/>
    <property type="molecule type" value="Genomic_DNA"/>
</dbReference>
<dbReference type="SUPFAM" id="SSF53448">
    <property type="entry name" value="Nucleotide-diphospho-sugar transferases"/>
    <property type="match status" value="1"/>
</dbReference>
<dbReference type="InterPro" id="IPR003329">
    <property type="entry name" value="Cytidylyl_trans"/>
</dbReference>
<dbReference type="GO" id="GO:0008781">
    <property type="term" value="F:N-acylneuraminate cytidylyltransferase activity"/>
    <property type="evidence" value="ECO:0007669"/>
    <property type="project" value="TreeGrafter"/>
</dbReference>
<sequence length="230" mass="25769">MYEGKRFLAVIPARGGSKGIPKKNIIELKGKPLIHYTIEAAKSSKFIDDVIVTTDSEEIASVAKEAGAEIPFIRPAELASDTAKSIDVLIHAITELEKAGRFYDYLVLLQPTQPLRLSMHIDGAIEKIVKTGKSSLTSVSPVQEHPILIRSVNESEELEPVLKTSSTVRRQDFPEFYKVNGAIYINKIEDLTNNTSLNDNQVPYMMEYRYSIDIDELIDLEIAKIFLESK</sequence>
<gene>
    <name evidence="1" type="ORF">IC621_22680</name>
</gene>
<proteinExistence type="predicted"/>
<evidence type="ECO:0000313" key="1">
    <source>
        <dbReference type="EMBL" id="MBD1383011.1"/>
    </source>
</evidence>
<name>A0A926RZD8_9BACI</name>
<dbReference type="RefSeq" id="WP_191161760.1">
    <property type="nucleotide sequence ID" value="NZ_JACXAI010000041.1"/>
</dbReference>
<organism evidence="1 2">
    <name type="scientific">Metabacillus arenae</name>
    <dbReference type="NCBI Taxonomy" id="2771434"/>
    <lineage>
        <taxon>Bacteria</taxon>
        <taxon>Bacillati</taxon>
        <taxon>Bacillota</taxon>
        <taxon>Bacilli</taxon>
        <taxon>Bacillales</taxon>
        <taxon>Bacillaceae</taxon>
        <taxon>Metabacillus</taxon>
    </lineage>
</organism>